<accession>A0A546XJ95</accession>
<dbReference type="GO" id="GO:0055085">
    <property type="term" value="P:transmembrane transport"/>
    <property type="evidence" value="ECO:0007669"/>
    <property type="project" value="InterPro"/>
</dbReference>
<dbReference type="Gene3D" id="1.10.3720.10">
    <property type="entry name" value="MetI-like"/>
    <property type="match status" value="1"/>
</dbReference>
<dbReference type="InterPro" id="IPR051789">
    <property type="entry name" value="Bact_Polyamine_Transport"/>
</dbReference>
<evidence type="ECO:0000313" key="10">
    <source>
        <dbReference type="EMBL" id="TRB00820.1"/>
    </source>
</evidence>
<reference evidence="10 11" key="1">
    <citation type="journal article" date="2019" name="Appl. Microbiol. Biotechnol.">
        <title>Differential efficiency of wild type rhizogenic strains for rol gene transformation of plants.</title>
        <authorList>
            <person name="Desmet S."/>
            <person name="De Keyser E."/>
            <person name="Van Vaerenbergh J."/>
            <person name="Baeyen S."/>
            <person name="Van Huylenbroeck J."/>
            <person name="Geelen D."/>
            <person name="Dhooghe E."/>
        </authorList>
    </citation>
    <scope>NUCLEOTIDE SEQUENCE [LARGE SCALE GENOMIC DNA]</scope>
    <source>
        <strain evidence="10 11">MAFF210266</strain>
    </source>
</reference>
<keyword evidence="3 8" id="KW-0813">Transport</keyword>
<organism evidence="10 11">
    <name type="scientific">Agrobacterium tumefaciens</name>
    <dbReference type="NCBI Taxonomy" id="358"/>
    <lineage>
        <taxon>Bacteria</taxon>
        <taxon>Pseudomonadati</taxon>
        <taxon>Pseudomonadota</taxon>
        <taxon>Alphaproteobacteria</taxon>
        <taxon>Hyphomicrobiales</taxon>
        <taxon>Rhizobiaceae</taxon>
        <taxon>Rhizobium/Agrobacterium group</taxon>
        <taxon>Agrobacterium</taxon>
        <taxon>Agrobacterium tumefaciens complex</taxon>
    </lineage>
</organism>
<dbReference type="InterPro" id="IPR000515">
    <property type="entry name" value="MetI-like"/>
</dbReference>
<keyword evidence="6 8" id="KW-1133">Transmembrane helix</keyword>
<dbReference type="RefSeq" id="WP_142859764.1">
    <property type="nucleotide sequence ID" value="NZ_SGOE01000011.1"/>
</dbReference>
<feature type="domain" description="ABC transmembrane type-1" evidence="9">
    <location>
        <begin position="56"/>
        <end position="243"/>
    </location>
</feature>
<comment type="subcellular location">
    <subcellularLocation>
        <location evidence="1 8">Cell membrane</location>
        <topology evidence="1 8">Multi-pass membrane protein</topology>
    </subcellularLocation>
</comment>
<keyword evidence="5 8" id="KW-0812">Transmembrane</keyword>
<dbReference type="SUPFAM" id="SSF161098">
    <property type="entry name" value="MetI-like"/>
    <property type="match status" value="1"/>
</dbReference>
<evidence type="ECO:0000256" key="3">
    <source>
        <dbReference type="ARBA" id="ARBA00022448"/>
    </source>
</evidence>
<evidence type="ECO:0000256" key="5">
    <source>
        <dbReference type="ARBA" id="ARBA00022692"/>
    </source>
</evidence>
<evidence type="ECO:0000256" key="1">
    <source>
        <dbReference type="ARBA" id="ARBA00004651"/>
    </source>
</evidence>
<evidence type="ECO:0000256" key="2">
    <source>
        <dbReference type="ARBA" id="ARBA00007069"/>
    </source>
</evidence>
<evidence type="ECO:0000313" key="11">
    <source>
        <dbReference type="Proteomes" id="UP000317023"/>
    </source>
</evidence>
<dbReference type="PROSITE" id="PS50928">
    <property type="entry name" value="ABC_TM1"/>
    <property type="match status" value="1"/>
</dbReference>
<evidence type="ECO:0000256" key="4">
    <source>
        <dbReference type="ARBA" id="ARBA00022475"/>
    </source>
</evidence>
<feature type="transmembrane region" description="Helical" evidence="8">
    <location>
        <begin position="176"/>
        <end position="204"/>
    </location>
</feature>
<dbReference type="AlphaFoldDB" id="A0A546XJ95"/>
<keyword evidence="4" id="KW-1003">Cell membrane</keyword>
<feature type="transmembrane region" description="Helical" evidence="8">
    <location>
        <begin position="62"/>
        <end position="82"/>
    </location>
</feature>
<gene>
    <name evidence="10" type="ORF">EXN61_25100</name>
</gene>
<dbReference type="InterPro" id="IPR035906">
    <property type="entry name" value="MetI-like_sf"/>
</dbReference>
<dbReference type="PANTHER" id="PTHR43848:SF2">
    <property type="entry name" value="PUTRESCINE TRANSPORT SYSTEM PERMEASE PROTEIN POTI"/>
    <property type="match status" value="1"/>
</dbReference>
<evidence type="ECO:0000256" key="8">
    <source>
        <dbReference type="RuleBase" id="RU363032"/>
    </source>
</evidence>
<evidence type="ECO:0000256" key="7">
    <source>
        <dbReference type="ARBA" id="ARBA00023136"/>
    </source>
</evidence>
<protein>
    <submittedName>
        <fullName evidence="10">ABC transporter permease</fullName>
    </submittedName>
</protein>
<keyword evidence="7 8" id="KW-0472">Membrane</keyword>
<feature type="transmembrane region" description="Helical" evidence="8">
    <location>
        <begin position="121"/>
        <end position="140"/>
    </location>
</feature>
<dbReference type="EMBL" id="SGOE01000011">
    <property type="protein sequence ID" value="TRB00820.1"/>
    <property type="molecule type" value="Genomic_DNA"/>
</dbReference>
<dbReference type="CDD" id="cd06261">
    <property type="entry name" value="TM_PBP2"/>
    <property type="match status" value="1"/>
</dbReference>
<feature type="transmembrane region" description="Helical" evidence="8">
    <location>
        <begin position="224"/>
        <end position="249"/>
    </location>
</feature>
<evidence type="ECO:0000256" key="6">
    <source>
        <dbReference type="ARBA" id="ARBA00022989"/>
    </source>
</evidence>
<dbReference type="Proteomes" id="UP000317023">
    <property type="component" value="Unassembled WGS sequence"/>
</dbReference>
<comment type="caution">
    <text evidence="10">The sequence shown here is derived from an EMBL/GenBank/DDBJ whole genome shotgun (WGS) entry which is preliminary data.</text>
</comment>
<comment type="similarity">
    <text evidence="2">Belongs to the binding-protein-dependent transport system permease family. CysTW subfamily.</text>
</comment>
<dbReference type="GO" id="GO:0005886">
    <property type="term" value="C:plasma membrane"/>
    <property type="evidence" value="ECO:0007669"/>
    <property type="project" value="UniProtKB-SubCell"/>
</dbReference>
<dbReference type="Pfam" id="PF00528">
    <property type="entry name" value="BPD_transp_1"/>
    <property type="match status" value="1"/>
</dbReference>
<name>A0A546XJ95_AGRTU</name>
<evidence type="ECO:0000259" key="9">
    <source>
        <dbReference type="PROSITE" id="PS50928"/>
    </source>
</evidence>
<sequence length="262" mass="28778">MLRAYLSAYLFFLFAPIAIIILFSFHASPALTFPLQGLSLRWYELLVSKPDFVASLLNSLKVGFFTAAVTTILGTMAALALIRMRRNHKSAFEWLNFAPIGLPGLFIGIALVTLFAQIGLARSLITVTIAHVLCTLPFFVETMRSRVNYFDQSLEEAARDLGASQFQTFRMVTIPILAPTIAGAAILSFALSFDEFIVTVFVSGNDTTLPLYIWSMMRRTVDPSINAASVIALALSIAVLAAGGFTLWLQRKRAVAARDTNE</sequence>
<dbReference type="PANTHER" id="PTHR43848">
    <property type="entry name" value="PUTRESCINE TRANSPORT SYSTEM PERMEASE PROTEIN POTI"/>
    <property type="match status" value="1"/>
</dbReference>
<feature type="transmembrane region" description="Helical" evidence="8">
    <location>
        <begin position="94"/>
        <end position="115"/>
    </location>
</feature>
<proteinExistence type="inferred from homology"/>